<gene>
    <name evidence="1" type="ORF">PCAR00345_LOCUS17915</name>
</gene>
<accession>A0A7S4BHF1</accession>
<protein>
    <recommendedName>
        <fullName evidence="2">Helicase C-terminal domain-containing protein</fullName>
    </recommendedName>
</protein>
<evidence type="ECO:0000313" key="1">
    <source>
        <dbReference type="EMBL" id="CAE0765303.1"/>
    </source>
</evidence>
<name>A0A7S4BHF1_CHRCT</name>
<organism evidence="1">
    <name type="scientific">Chrysotila carterae</name>
    <name type="common">Marine alga</name>
    <name type="synonym">Syracosphaera carterae</name>
    <dbReference type="NCBI Taxonomy" id="13221"/>
    <lineage>
        <taxon>Eukaryota</taxon>
        <taxon>Haptista</taxon>
        <taxon>Haptophyta</taxon>
        <taxon>Prymnesiophyceae</taxon>
        <taxon>Isochrysidales</taxon>
        <taxon>Isochrysidaceae</taxon>
        <taxon>Chrysotila</taxon>
    </lineage>
</organism>
<evidence type="ECO:0008006" key="2">
    <source>
        <dbReference type="Google" id="ProtNLM"/>
    </source>
</evidence>
<dbReference type="AlphaFoldDB" id="A0A7S4BHF1"/>
<reference evidence="1" key="1">
    <citation type="submission" date="2021-01" db="EMBL/GenBank/DDBJ databases">
        <authorList>
            <person name="Corre E."/>
            <person name="Pelletier E."/>
            <person name="Niang G."/>
            <person name="Scheremetjew M."/>
            <person name="Finn R."/>
            <person name="Kale V."/>
            <person name="Holt S."/>
            <person name="Cochrane G."/>
            <person name="Meng A."/>
            <person name="Brown T."/>
            <person name="Cohen L."/>
        </authorList>
    </citation>
    <scope>NUCLEOTIDE SEQUENCE</scope>
    <source>
        <strain evidence="1">CCMP645</strain>
    </source>
</reference>
<sequence length="168" mass="19175">MSDRRTALSGIWRTFDLRRGYRAFQTGAKVRALLADLEALRRAHRSVCLVVFTNHTHCCDDLRESITAAGFLLCGFKGGTRFRPELPAEHRRGAERARRDICREGQGTHRNDQVGNVGLMLTAATRVYLMEPYRSTRRWRCRQRGASQAGSDERCPRQALLLQQLGRC</sequence>
<proteinExistence type="predicted"/>
<dbReference type="EMBL" id="HBIZ01028210">
    <property type="protein sequence ID" value="CAE0765303.1"/>
    <property type="molecule type" value="Transcribed_RNA"/>
</dbReference>